<reference evidence="1 2" key="1">
    <citation type="submission" date="2015-03" db="EMBL/GenBank/DDBJ databases">
        <title>Draft genome sequences of two protease-producing strains of Arsukibacterium isolated from two cold and alkaline environments.</title>
        <authorList>
            <person name="Lylloff J.E."/>
            <person name="Skov L.B."/>
            <person name="Jepsen M."/>
            <person name="Hallin P.F."/>
            <person name="Sorensen S.J."/>
            <person name="Stougaard P."/>
            <person name="Glaring M.A."/>
        </authorList>
    </citation>
    <scope>NUCLEOTIDE SEQUENCE [LARGE SCALE GENOMIC DNA]</scope>
    <source>
        <strain evidence="1 2">GCM72</strain>
    </source>
</reference>
<evidence type="ECO:0000313" key="2">
    <source>
        <dbReference type="Proteomes" id="UP000034228"/>
    </source>
</evidence>
<protein>
    <submittedName>
        <fullName evidence="1">Uncharacterized protein</fullName>
    </submittedName>
</protein>
<dbReference type="EMBL" id="LAHO01000003">
    <property type="protein sequence ID" value="KKO46656.1"/>
    <property type="molecule type" value="Genomic_DNA"/>
</dbReference>
<dbReference type="STRING" id="336831.WG68_05065"/>
<dbReference type="Proteomes" id="UP000034228">
    <property type="component" value="Unassembled WGS sequence"/>
</dbReference>
<gene>
    <name evidence="1" type="ORF">WG68_05065</name>
</gene>
<dbReference type="AlphaFoldDB" id="A0A0M2V7T2"/>
<evidence type="ECO:0000313" key="1">
    <source>
        <dbReference type="EMBL" id="KKO46656.1"/>
    </source>
</evidence>
<sequence length="64" mass="7367">MSELSYLLKGKTRIIATEILWLQRQSKCIVSCPLYNKRATLRWILVTSKSSNGTQHEPDKTVKC</sequence>
<proteinExistence type="predicted"/>
<organism evidence="1 2">
    <name type="scientific">Arsukibacterium ikkense</name>
    <dbReference type="NCBI Taxonomy" id="336831"/>
    <lineage>
        <taxon>Bacteria</taxon>
        <taxon>Pseudomonadati</taxon>
        <taxon>Pseudomonadota</taxon>
        <taxon>Gammaproteobacteria</taxon>
        <taxon>Chromatiales</taxon>
        <taxon>Chromatiaceae</taxon>
        <taxon>Arsukibacterium</taxon>
    </lineage>
</organism>
<comment type="caution">
    <text evidence="1">The sequence shown here is derived from an EMBL/GenBank/DDBJ whole genome shotgun (WGS) entry which is preliminary data.</text>
</comment>
<keyword evidence="2" id="KW-1185">Reference proteome</keyword>
<name>A0A0M2V7T2_9GAMM</name>
<accession>A0A0M2V7T2</accession>